<proteinExistence type="predicted"/>
<organism evidence="1 2">
    <name type="scientific">Koribacter versatilis (strain Ellin345)</name>
    <dbReference type="NCBI Taxonomy" id="204669"/>
    <lineage>
        <taxon>Bacteria</taxon>
        <taxon>Pseudomonadati</taxon>
        <taxon>Acidobacteriota</taxon>
        <taxon>Terriglobia</taxon>
        <taxon>Terriglobales</taxon>
        <taxon>Candidatus Korobacteraceae</taxon>
        <taxon>Candidatus Korobacter</taxon>
    </lineage>
</organism>
<dbReference type="Proteomes" id="UP000002432">
    <property type="component" value="Chromosome"/>
</dbReference>
<accession>Q1IIV1</accession>
<evidence type="ECO:0000313" key="1">
    <source>
        <dbReference type="EMBL" id="ABF43199.1"/>
    </source>
</evidence>
<reference evidence="1 2" key="1">
    <citation type="journal article" date="2009" name="Appl. Environ. Microbiol.">
        <title>Three genomes from the phylum Acidobacteria provide insight into the lifestyles of these microorganisms in soils.</title>
        <authorList>
            <person name="Ward N.L."/>
            <person name="Challacombe J.F."/>
            <person name="Janssen P.H."/>
            <person name="Henrissat B."/>
            <person name="Coutinho P.M."/>
            <person name="Wu M."/>
            <person name="Xie G."/>
            <person name="Haft D.H."/>
            <person name="Sait M."/>
            <person name="Badger J."/>
            <person name="Barabote R.D."/>
            <person name="Bradley B."/>
            <person name="Brettin T.S."/>
            <person name="Brinkac L.M."/>
            <person name="Bruce D."/>
            <person name="Creasy T."/>
            <person name="Daugherty S.C."/>
            <person name="Davidsen T.M."/>
            <person name="DeBoy R.T."/>
            <person name="Detter J.C."/>
            <person name="Dodson R.J."/>
            <person name="Durkin A.S."/>
            <person name="Ganapathy A."/>
            <person name="Gwinn-Giglio M."/>
            <person name="Han C.S."/>
            <person name="Khouri H."/>
            <person name="Kiss H."/>
            <person name="Kothari S.P."/>
            <person name="Madupu R."/>
            <person name="Nelson K.E."/>
            <person name="Nelson W.C."/>
            <person name="Paulsen I."/>
            <person name="Penn K."/>
            <person name="Ren Q."/>
            <person name="Rosovitz M.J."/>
            <person name="Selengut J.D."/>
            <person name="Shrivastava S."/>
            <person name="Sullivan S.A."/>
            <person name="Tapia R."/>
            <person name="Thompson L.S."/>
            <person name="Watkins K.L."/>
            <person name="Yang Q."/>
            <person name="Yu C."/>
            <person name="Zafar N."/>
            <person name="Zhou L."/>
            <person name="Kuske C.R."/>
        </authorList>
    </citation>
    <scope>NUCLEOTIDE SEQUENCE [LARGE SCALE GENOMIC DNA]</scope>
    <source>
        <strain evidence="1 2">Ellin345</strain>
    </source>
</reference>
<dbReference type="HOGENOM" id="CLU_823319_0_0_0"/>
<name>Q1IIV1_KORVE</name>
<dbReference type="EMBL" id="CP000360">
    <property type="protein sequence ID" value="ABF43199.1"/>
    <property type="molecule type" value="Genomic_DNA"/>
</dbReference>
<keyword evidence="2" id="KW-1185">Reference proteome</keyword>
<protein>
    <recommendedName>
        <fullName evidence="3">Aminoglycoside phosphotransferase domain-containing protein</fullName>
    </recommendedName>
</protein>
<dbReference type="InterPro" id="IPR011009">
    <property type="entry name" value="Kinase-like_dom_sf"/>
</dbReference>
<dbReference type="SUPFAM" id="SSF56112">
    <property type="entry name" value="Protein kinase-like (PK-like)"/>
    <property type="match status" value="1"/>
</dbReference>
<dbReference type="RefSeq" id="WP_011524998.1">
    <property type="nucleotide sequence ID" value="NC_008009.1"/>
</dbReference>
<dbReference type="KEGG" id="aba:Acid345_4199"/>
<gene>
    <name evidence="1" type="ordered locus">Acid345_4199</name>
</gene>
<sequence>MAESIMDQVVANLRENAARYYPHHADLRNVRVVGHTPKSDHYIYDIVIDFSDGSERTAAKVYRSKAAGKARDLATAELKNLQFAYEIAERKNLTGIPRPLGDFAQNGVVVAEKLNGLPLQSIVMKAALLPGYADHGLLTVAARFTGDWLKRFHHATQEPAIPFDGDALQKDLEKLCTNCKGEGLDDASIDLILSGTKAILSKSKKTLPASAVLCDFTPLNVLVSEQGIGIAEYAKLERKGYSYLDVAHFMACVEALEKYPFCDRDLIGEVQAAFLDAYEVSEADEQLLRVFKMKSLLTMFAAGRNIKESALRKRVMWATVMKRFIHQAAQRSMAPAA</sequence>
<dbReference type="AlphaFoldDB" id="Q1IIV1"/>
<dbReference type="EnsemblBacteria" id="ABF43199">
    <property type="protein sequence ID" value="ABF43199"/>
    <property type="gene ID" value="Acid345_4199"/>
</dbReference>
<evidence type="ECO:0008006" key="3">
    <source>
        <dbReference type="Google" id="ProtNLM"/>
    </source>
</evidence>
<evidence type="ECO:0000313" key="2">
    <source>
        <dbReference type="Proteomes" id="UP000002432"/>
    </source>
</evidence>